<evidence type="ECO:0000256" key="6">
    <source>
        <dbReference type="ARBA" id="ARBA00023136"/>
    </source>
</evidence>
<keyword evidence="3" id="KW-1003">Cell membrane</keyword>
<dbReference type="EMBL" id="JAVDDT010000009">
    <property type="protein sequence ID" value="MDQ2070691.1"/>
    <property type="molecule type" value="Genomic_DNA"/>
</dbReference>
<evidence type="ECO:0000256" key="3">
    <source>
        <dbReference type="ARBA" id="ARBA00022475"/>
    </source>
</evidence>
<comment type="caution">
    <text evidence="8">The sequence shown here is derived from an EMBL/GenBank/DDBJ whole genome shotgun (WGS) entry which is preliminary data.</text>
</comment>
<comment type="subcellular location">
    <subcellularLocation>
        <location evidence="1">Cell membrane</location>
        <topology evidence="1">Multi-pass membrane protein</topology>
    </subcellularLocation>
</comment>
<feature type="transmembrane region" description="Helical" evidence="7">
    <location>
        <begin position="31"/>
        <end position="50"/>
    </location>
</feature>
<comment type="similarity">
    <text evidence="2">Belongs to the CPA3 antiporters (TC 2.A.63) subunit C family.</text>
</comment>
<evidence type="ECO:0000313" key="8">
    <source>
        <dbReference type="EMBL" id="MDQ2070691.1"/>
    </source>
</evidence>
<dbReference type="PANTHER" id="PTHR34583">
    <property type="entry name" value="ANTIPORTER SUBUNIT MNHC2-RELATED"/>
    <property type="match status" value="1"/>
</dbReference>
<evidence type="ECO:0000256" key="2">
    <source>
        <dbReference type="ARBA" id="ARBA00010388"/>
    </source>
</evidence>
<dbReference type="Gene3D" id="1.10.287.3510">
    <property type="match status" value="1"/>
</dbReference>
<evidence type="ECO:0000256" key="7">
    <source>
        <dbReference type="SAM" id="Phobius"/>
    </source>
</evidence>
<dbReference type="RefSeq" id="WP_306729190.1">
    <property type="nucleotide sequence ID" value="NZ_JAVDDT010000009.1"/>
</dbReference>
<sequence>MNTTLFVFTAASLFSLGFYGVLTRTSLIHRLLSANIMATAVFLFLILISASNPGGVDPIPQAMVLTGIVISVSLTAFALALIRYFHASSNDGEDH</sequence>
<gene>
    <name evidence="8" type="ORF">RBH19_12490</name>
</gene>
<dbReference type="InterPro" id="IPR039428">
    <property type="entry name" value="NUOK/Mnh_C1-like"/>
</dbReference>
<dbReference type="InterPro" id="IPR050601">
    <property type="entry name" value="CPA3_antiporter_subunitC"/>
</dbReference>
<name>A0ABU0W9H0_9GAMM</name>
<dbReference type="Pfam" id="PF00420">
    <property type="entry name" value="Oxidored_q2"/>
    <property type="match status" value="1"/>
</dbReference>
<reference evidence="8 9" key="1">
    <citation type="submission" date="2023-08" db="EMBL/GenBank/DDBJ databases">
        <title>Whole-genome sequencing of halo(alkali)philic microorganisms from hypersaline lakes.</title>
        <authorList>
            <person name="Sorokin D.Y."/>
            <person name="Abbas B."/>
            <person name="Merkel A.Y."/>
        </authorList>
    </citation>
    <scope>NUCLEOTIDE SEQUENCE [LARGE SCALE GENOMIC DNA]</scope>
    <source>
        <strain evidence="8 9">AB-CW4</strain>
    </source>
</reference>
<feature type="transmembrane region" description="Helical" evidence="7">
    <location>
        <begin position="6"/>
        <end position="22"/>
    </location>
</feature>
<feature type="transmembrane region" description="Helical" evidence="7">
    <location>
        <begin position="62"/>
        <end position="82"/>
    </location>
</feature>
<organism evidence="8 9">
    <name type="scientific">Natronospira bacteriovora</name>
    <dbReference type="NCBI Taxonomy" id="3069753"/>
    <lineage>
        <taxon>Bacteria</taxon>
        <taxon>Pseudomonadati</taxon>
        <taxon>Pseudomonadota</taxon>
        <taxon>Gammaproteobacteria</taxon>
        <taxon>Natronospirales</taxon>
        <taxon>Natronospiraceae</taxon>
        <taxon>Natronospira</taxon>
    </lineage>
</organism>
<evidence type="ECO:0000256" key="1">
    <source>
        <dbReference type="ARBA" id="ARBA00004651"/>
    </source>
</evidence>
<evidence type="ECO:0000256" key="5">
    <source>
        <dbReference type="ARBA" id="ARBA00022989"/>
    </source>
</evidence>
<dbReference type="Proteomes" id="UP001239019">
    <property type="component" value="Unassembled WGS sequence"/>
</dbReference>
<keyword evidence="5 7" id="KW-1133">Transmembrane helix</keyword>
<evidence type="ECO:0000313" key="9">
    <source>
        <dbReference type="Proteomes" id="UP001239019"/>
    </source>
</evidence>
<keyword evidence="9" id="KW-1185">Reference proteome</keyword>
<protein>
    <submittedName>
        <fullName evidence="8">Cation:proton antiporter subunit C</fullName>
    </submittedName>
</protein>
<keyword evidence="4 7" id="KW-0812">Transmembrane</keyword>
<proteinExistence type="inferred from homology"/>
<dbReference type="PANTHER" id="PTHR34583:SF2">
    <property type="entry name" value="ANTIPORTER SUBUNIT MNHC2-RELATED"/>
    <property type="match status" value="1"/>
</dbReference>
<accession>A0ABU0W9H0</accession>
<evidence type="ECO:0000256" key="4">
    <source>
        <dbReference type="ARBA" id="ARBA00022692"/>
    </source>
</evidence>
<keyword evidence="6 7" id="KW-0472">Membrane</keyword>